<dbReference type="STRING" id="1380566.A0A179F6H0"/>
<evidence type="ECO:0000313" key="6">
    <source>
        <dbReference type="Proteomes" id="UP000078397"/>
    </source>
</evidence>
<evidence type="ECO:0000256" key="3">
    <source>
        <dbReference type="SAM" id="SignalP"/>
    </source>
</evidence>
<dbReference type="InterPro" id="IPR008929">
    <property type="entry name" value="Chondroitin_lyas"/>
</dbReference>
<evidence type="ECO:0000256" key="2">
    <source>
        <dbReference type="ARBA" id="ARBA00023239"/>
    </source>
</evidence>
<keyword evidence="2" id="KW-0456">Lyase</keyword>
<dbReference type="RefSeq" id="XP_018138854.1">
    <property type="nucleotide sequence ID" value="XM_018281785.1"/>
</dbReference>
<sequence length="408" mass="44820">MHIVSLLPLTWLLTATASSHPQIPQTPVIDGHLLSQTKHRLQAGDPKLTSALKILTRQADYWLDKGPWTVTSKSTAPPNGTLHDYASQAPYFWPNPNSPDGCPYTEKDGQRNPEVDKYTDRLNVSRMFNSTYVLSLAWYYTGKPAYAKHAAKIVKTWFTDPKTAMNPNLNHAQIVPCANDGRSIGVIDFSQEYTNVLDAVAILSTGAPDWSPKDMAAFQDWNRRFLVWLKDSPFGKAEAAAKNNHGTFANMQIAAIALFTGDRKLTSQLAQLAKTFINNQITANGSQPDELARTKSFHYANFNLGAYLRWALISNKVGVDLIRYKGPQGQSLVKAVEFVIPAAVGGASKWSYPELDFTQYAATDNVHAAALAGVCAAKKVDGRLVAPPGGDIFYLRPAAQQLDSIVQL</sequence>
<feature type="signal peptide" evidence="3">
    <location>
        <begin position="1"/>
        <end position="17"/>
    </location>
</feature>
<comment type="caution">
    <text evidence="5">The sequence shown here is derived from an EMBL/GenBank/DDBJ whole genome shotgun (WGS) entry which is preliminary data.</text>
</comment>
<dbReference type="OrthoDB" id="63533at2759"/>
<evidence type="ECO:0000313" key="5">
    <source>
        <dbReference type="EMBL" id="OAQ61045.1"/>
    </source>
</evidence>
<dbReference type="SUPFAM" id="SSF48230">
    <property type="entry name" value="Chondroitin AC/alginate lyase"/>
    <property type="match status" value="1"/>
</dbReference>
<name>A0A179F6H0_METCM</name>
<evidence type="ECO:0000259" key="4">
    <source>
        <dbReference type="Pfam" id="PF05426"/>
    </source>
</evidence>
<accession>A0A179F6H0</accession>
<dbReference type="Proteomes" id="UP000078397">
    <property type="component" value="Unassembled WGS sequence"/>
</dbReference>
<dbReference type="Gene3D" id="1.50.10.100">
    <property type="entry name" value="Chondroitin AC/alginate lyase"/>
    <property type="match status" value="1"/>
</dbReference>
<dbReference type="KEGG" id="pchm:VFPPC_02069"/>
<dbReference type="InterPro" id="IPR008397">
    <property type="entry name" value="Alginate_lyase_dom"/>
</dbReference>
<dbReference type="GO" id="GO:0016829">
    <property type="term" value="F:lyase activity"/>
    <property type="evidence" value="ECO:0007669"/>
    <property type="project" value="UniProtKB-KW"/>
</dbReference>
<keyword evidence="6" id="KW-1185">Reference proteome</keyword>
<feature type="chain" id="PRO_5008101288" evidence="3">
    <location>
        <begin position="18"/>
        <end position="408"/>
    </location>
</feature>
<protein>
    <submittedName>
        <fullName evidence="5">Exported protein</fullName>
    </submittedName>
</protein>
<dbReference type="Pfam" id="PF05426">
    <property type="entry name" value="Alginate_lyase"/>
    <property type="match status" value="1"/>
</dbReference>
<reference evidence="5 6" key="1">
    <citation type="journal article" date="2016" name="PLoS Pathog.">
        <title>Biosynthesis of antibiotic leucinostatins in bio-control fungus Purpureocillium lilacinum and their inhibition on phytophthora revealed by genome mining.</title>
        <authorList>
            <person name="Wang G."/>
            <person name="Liu Z."/>
            <person name="Lin R."/>
            <person name="Li E."/>
            <person name="Mao Z."/>
            <person name="Ling J."/>
            <person name="Yang Y."/>
            <person name="Yin W.B."/>
            <person name="Xie B."/>
        </authorList>
    </citation>
    <scope>NUCLEOTIDE SEQUENCE [LARGE SCALE GENOMIC DNA]</scope>
    <source>
        <strain evidence="5">170</strain>
    </source>
</reference>
<dbReference type="GO" id="GO:0042597">
    <property type="term" value="C:periplasmic space"/>
    <property type="evidence" value="ECO:0007669"/>
    <property type="project" value="InterPro"/>
</dbReference>
<proteinExistence type="predicted"/>
<organism evidence="5 6">
    <name type="scientific">Pochonia chlamydosporia 170</name>
    <dbReference type="NCBI Taxonomy" id="1380566"/>
    <lineage>
        <taxon>Eukaryota</taxon>
        <taxon>Fungi</taxon>
        <taxon>Dikarya</taxon>
        <taxon>Ascomycota</taxon>
        <taxon>Pezizomycotina</taxon>
        <taxon>Sordariomycetes</taxon>
        <taxon>Hypocreomycetidae</taxon>
        <taxon>Hypocreales</taxon>
        <taxon>Clavicipitaceae</taxon>
        <taxon>Pochonia</taxon>
    </lineage>
</organism>
<evidence type="ECO:0000256" key="1">
    <source>
        <dbReference type="ARBA" id="ARBA00022729"/>
    </source>
</evidence>
<dbReference type="GeneID" id="28845779"/>
<dbReference type="AlphaFoldDB" id="A0A179F6H0"/>
<keyword evidence="1 3" id="KW-0732">Signal</keyword>
<dbReference type="EMBL" id="LSBJ02000001">
    <property type="protein sequence ID" value="OAQ61045.1"/>
    <property type="molecule type" value="Genomic_DNA"/>
</dbReference>
<gene>
    <name evidence="5" type="ORF">VFPPC_02069</name>
</gene>
<feature type="domain" description="Alginate lyase" evidence="4">
    <location>
        <begin position="69"/>
        <end position="350"/>
    </location>
</feature>